<accession>A0A1V6MV77</accession>
<evidence type="ECO:0000313" key="1">
    <source>
        <dbReference type="EMBL" id="OQD56272.1"/>
    </source>
</evidence>
<comment type="caution">
    <text evidence="1">The sequence shown here is derived from an EMBL/GenBank/DDBJ whole genome shotgun (WGS) entry which is preliminary data.</text>
</comment>
<proteinExistence type="predicted"/>
<dbReference type="Proteomes" id="UP000184286">
    <property type="component" value="Unassembled WGS sequence"/>
</dbReference>
<dbReference type="AlphaFoldDB" id="A0A1V6MV77"/>
<sequence length="87" mass="9516">MRKAVALAHLALKDLREGTTVQASDFRRVPVSNHLGDGLWHDGIDHVFRPVRLVASLTAALFRPGEHKTVELLGIAVLLSRQRDGAA</sequence>
<protein>
    <submittedName>
        <fullName evidence="1">Uncharacterized protein</fullName>
    </submittedName>
</protein>
<evidence type="ECO:0000313" key="2">
    <source>
        <dbReference type="Proteomes" id="UP000184286"/>
    </source>
</evidence>
<organism evidence="1 2">
    <name type="scientific">Streptomyces phaeoluteigriseus</name>
    <dbReference type="NCBI Taxonomy" id="114686"/>
    <lineage>
        <taxon>Bacteria</taxon>
        <taxon>Bacillati</taxon>
        <taxon>Actinomycetota</taxon>
        <taxon>Actinomycetes</taxon>
        <taxon>Kitasatosporales</taxon>
        <taxon>Streptomycetaceae</taxon>
        <taxon>Streptomyces</taxon>
        <taxon>Streptomyces aurantiacus group</taxon>
    </lineage>
</organism>
<gene>
    <name evidence="1" type="ORF">BM536_008255</name>
</gene>
<reference evidence="1 2" key="2">
    <citation type="submission" date="2017-02" db="EMBL/GenBank/DDBJ databases">
        <title>Draft genome sequence of Streptomyces phaeoluteigriseus type strain DSM41896.</title>
        <authorList>
            <person name="Salih T.S."/>
            <person name="Algora Gallardo L."/>
            <person name="Melo Santos T."/>
            <person name="Filgueira Martinez S."/>
            <person name="Herron P.R."/>
        </authorList>
    </citation>
    <scope>NUCLEOTIDE SEQUENCE [LARGE SCALE GENOMIC DNA]</scope>
    <source>
        <strain evidence="1 2">DSM 41896</strain>
    </source>
</reference>
<dbReference type="RefSeq" id="WP_073493752.1">
    <property type="nucleotide sequence ID" value="NZ_MPOH02000009.1"/>
</dbReference>
<dbReference type="EMBL" id="MPOH02000009">
    <property type="protein sequence ID" value="OQD56272.1"/>
    <property type="molecule type" value="Genomic_DNA"/>
</dbReference>
<reference evidence="2" key="1">
    <citation type="submission" date="2016-11" db="EMBL/GenBank/DDBJ databases">
        <authorList>
            <person name="Schniete J.K."/>
            <person name="Salih T."/>
            <person name="Algora Gallardo L."/>
            <person name="Martinez Fernandez S."/>
            <person name="Herron P.R."/>
        </authorList>
    </citation>
    <scope>NUCLEOTIDE SEQUENCE [LARGE SCALE GENOMIC DNA]</scope>
    <source>
        <strain evidence="2">DSM 41896</strain>
    </source>
</reference>
<name>A0A1V6MV77_9ACTN</name>